<feature type="transmembrane region" description="Helical" evidence="5">
    <location>
        <begin position="330"/>
        <end position="350"/>
    </location>
</feature>
<comment type="caution">
    <text evidence="7">The sequence shown here is derived from an EMBL/GenBank/DDBJ whole genome shotgun (WGS) entry which is preliminary data.</text>
</comment>
<dbReference type="SUPFAM" id="SSF103473">
    <property type="entry name" value="MFS general substrate transporter"/>
    <property type="match status" value="1"/>
</dbReference>
<feature type="transmembrane region" description="Helical" evidence="5">
    <location>
        <begin position="386"/>
        <end position="403"/>
    </location>
</feature>
<feature type="transmembrane region" description="Helical" evidence="5">
    <location>
        <begin position="33"/>
        <end position="59"/>
    </location>
</feature>
<evidence type="ECO:0000313" key="8">
    <source>
        <dbReference type="Proteomes" id="UP000696294"/>
    </source>
</evidence>
<feature type="transmembrane region" description="Helical" evidence="5">
    <location>
        <begin position="453"/>
        <end position="472"/>
    </location>
</feature>
<evidence type="ECO:0000256" key="1">
    <source>
        <dbReference type="ARBA" id="ARBA00004651"/>
    </source>
</evidence>
<dbReference type="PROSITE" id="PS50850">
    <property type="entry name" value="MFS"/>
    <property type="match status" value="1"/>
</dbReference>
<gene>
    <name evidence="7" type="ORF">HCN51_15785</name>
</gene>
<evidence type="ECO:0000256" key="3">
    <source>
        <dbReference type="ARBA" id="ARBA00022989"/>
    </source>
</evidence>
<keyword evidence="3 5" id="KW-1133">Transmembrane helix</keyword>
<evidence type="ECO:0000256" key="5">
    <source>
        <dbReference type="SAM" id="Phobius"/>
    </source>
</evidence>
<dbReference type="PANTHER" id="PTHR23528:SF1">
    <property type="entry name" value="MAJOR FACILITATOR SUPERFAMILY (MFS) PROFILE DOMAIN-CONTAINING PROTEIN"/>
    <property type="match status" value="1"/>
</dbReference>
<evidence type="ECO:0000256" key="2">
    <source>
        <dbReference type="ARBA" id="ARBA00022692"/>
    </source>
</evidence>
<protein>
    <submittedName>
        <fullName evidence="7">MFS transporter</fullName>
    </submittedName>
</protein>
<feature type="transmembrane region" description="Helical" evidence="5">
    <location>
        <begin position="209"/>
        <end position="234"/>
    </location>
</feature>
<feature type="transmembrane region" description="Helical" evidence="5">
    <location>
        <begin position="362"/>
        <end position="380"/>
    </location>
</feature>
<dbReference type="PROSITE" id="PS00216">
    <property type="entry name" value="SUGAR_TRANSPORT_1"/>
    <property type="match status" value="1"/>
</dbReference>
<dbReference type="Proteomes" id="UP000696294">
    <property type="component" value="Unassembled WGS sequence"/>
</dbReference>
<dbReference type="InterPro" id="IPR005829">
    <property type="entry name" value="Sugar_transporter_CS"/>
</dbReference>
<evidence type="ECO:0000313" key="7">
    <source>
        <dbReference type="EMBL" id="NJP90901.1"/>
    </source>
</evidence>
<comment type="subcellular location">
    <subcellularLocation>
        <location evidence="1">Cell membrane</location>
        <topology evidence="1">Multi-pass membrane protein</topology>
    </subcellularLocation>
</comment>
<dbReference type="Gene3D" id="1.20.1250.20">
    <property type="entry name" value="MFS general substrate transporter like domains"/>
    <property type="match status" value="2"/>
</dbReference>
<name>A0ABX1B568_9ACTN</name>
<accession>A0ABX1B568</accession>
<reference evidence="7 8" key="1">
    <citation type="submission" date="2020-03" db="EMBL/GenBank/DDBJ databases">
        <title>WGS of actinomycetes isolated from Thailand.</title>
        <authorList>
            <person name="Thawai C."/>
        </authorList>
    </citation>
    <scope>NUCLEOTIDE SEQUENCE [LARGE SCALE GENOMIC DNA]</scope>
    <source>
        <strain evidence="7 8">FMUSA5-5</strain>
    </source>
</reference>
<feature type="transmembrane region" description="Helical" evidence="5">
    <location>
        <begin position="240"/>
        <end position="258"/>
    </location>
</feature>
<feature type="transmembrane region" description="Helical" evidence="5">
    <location>
        <begin position="149"/>
        <end position="166"/>
    </location>
</feature>
<feature type="transmembrane region" description="Helical" evidence="5">
    <location>
        <begin position="116"/>
        <end position="137"/>
    </location>
</feature>
<dbReference type="InterPro" id="IPR020846">
    <property type="entry name" value="MFS_dom"/>
</dbReference>
<keyword evidence="2 5" id="KW-0812">Transmembrane</keyword>
<feature type="transmembrane region" description="Helical" evidence="5">
    <location>
        <begin position="172"/>
        <end position="189"/>
    </location>
</feature>
<evidence type="ECO:0000259" key="6">
    <source>
        <dbReference type="PROSITE" id="PS50850"/>
    </source>
</evidence>
<dbReference type="InterPro" id="IPR011701">
    <property type="entry name" value="MFS"/>
</dbReference>
<feature type="transmembrane region" description="Helical" evidence="5">
    <location>
        <begin position="291"/>
        <end position="318"/>
    </location>
</feature>
<sequence>MTTAQPVPPHLDEPAVPGTSMTYLGGPPLRRYLLVYILAMAGITAAYGGIGSIILPLHIQDIEFAHWFTGPDATVNLQQLTNLKAQIDAGTATATAQQQHQLGLLASYEAARAGNLSIVTAVGAIATMLVQPIAGLLSDRTRSRWGRRAPYIAGGAVLGAALLIGVRYSGGIGVMIGLWAFAQVAINLAQGPLNTTVPDRIPESRLATVSALSGIGTSGGALLGAVAAGSVFGALGLDSYYPFALALAVTGLLFVLVARDRSSLALQVPEANWAGLLKSFLVPLRSADFRWVWVASLTMAISYAVSNAFGLYMLQSYIQPALSTAEATRIIPVLSIVTLPGMLVSMLVTGRWSDRIGRRKPFVIGASILFAASMVVPLLWPALPAMFVQTVVGGLAIGCYLAVDRALLIDVLPDRTGAAGRDLGLGGMGFSLGGAVGPVLAGQVVGLTGGYSMLWVMAVVIALVATVAIVPVKKVK</sequence>
<dbReference type="RefSeq" id="WP_168010355.1">
    <property type="nucleotide sequence ID" value="NZ_JAATEP010000009.1"/>
</dbReference>
<dbReference type="PANTHER" id="PTHR23528">
    <property type="match status" value="1"/>
</dbReference>
<proteinExistence type="predicted"/>
<keyword evidence="8" id="KW-1185">Reference proteome</keyword>
<dbReference type="InterPro" id="IPR036259">
    <property type="entry name" value="MFS_trans_sf"/>
</dbReference>
<dbReference type="Pfam" id="PF07690">
    <property type="entry name" value="MFS_1"/>
    <property type="match status" value="1"/>
</dbReference>
<feature type="transmembrane region" description="Helical" evidence="5">
    <location>
        <begin position="423"/>
        <end position="441"/>
    </location>
</feature>
<keyword evidence="4 5" id="KW-0472">Membrane</keyword>
<feature type="domain" description="Major facilitator superfamily (MFS) profile" evidence="6">
    <location>
        <begin position="246"/>
        <end position="476"/>
    </location>
</feature>
<dbReference type="EMBL" id="JAATEP010000009">
    <property type="protein sequence ID" value="NJP90901.1"/>
    <property type="molecule type" value="Genomic_DNA"/>
</dbReference>
<organism evidence="7 8">
    <name type="scientific">Nonomuraea composti</name>
    <dbReference type="NCBI Taxonomy" id="2720023"/>
    <lineage>
        <taxon>Bacteria</taxon>
        <taxon>Bacillati</taxon>
        <taxon>Actinomycetota</taxon>
        <taxon>Actinomycetes</taxon>
        <taxon>Streptosporangiales</taxon>
        <taxon>Streptosporangiaceae</taxon>
        <taxon>Nonomuraea</taxon>
    </lineage>
</organism>
<evidence type="ECO:0000256" key="4">
    <source>
        <dbReference type="ARBA" id="ARBA00023136"/>
    </source>
</evidence>